<organism evidence="2 3">
    <name type="scientific">Gossypium tomentosum</name>
    <name type="common">Hawaiian cotton</name>
    <name type="synonym">Gossypium sandvicense</name>
    <dbReference type="NCBI Taxonomy" id="34277"/>
    <lineage>
        <taxon>Eukaryota</taxon>
        <taxon>Viridiplantae</taxon>
        <taxon>Streptophyta</taxon>
        <taxon>Embryophyta</taxon>
        <taxon>Tracheophyta</taxon>
        <taxon>Spermatophyta</taxon>
        <taxon>Magnoliopsida</taxon>
        <taxon>eudicotyledons</taxon>
        <taxon>Gunneridae</taxon>
        <taxon>Pentapetalae</taxon>
        <taxon>rosids</taxon>
        <taxon>malvids</taxon>
        <taxon>Malvales</taxon>
        <taxon>Malvaceae</taxon>
        <taxon>Malvoideae</taxon>
        <taxon>Gossypium</taxon>
    </lineage>
</organism>
<dbReference type="AlphaFoldDB" id="A0A5D2IBI9"/>
<accession>A0A5D2IBI9</accession>
<dbReference type="Proteomes" id="UP000322667">
    <property type="component" value="Chromosome D12"/>
</dbReference>
<name>A0A5D2IBI9_GOSTO</name>
<feature type="region of interest" description="Disordered" evidence="1">
    <location>
        <begin position="148"/>
        <end position="167"/>
    </location>
</feature>
<evidence type="ECO:0000256" key="1">
    <source>
        <dbReference type="SAM" id="MobiDB-lite"/>
    </source>
</evidence>
<reference evidence="2 3" key="1">
    <citation type="submission" date="2019-07" db="EMBL/GenBank/DDBJ databases">
        <title>WGS assembly of Gossypium tomentosum.</title>
        <authorList>
            <person name="Chen Z.J."/>
            <person name="Sreedasyam A."/>
            <person name="Ando A."/>
            <person name="Song Q."/>
            <person name="De L."/>
            <person name="Hulse-Kemp A."/>
            <person name="Ding M."/>
            <person name="Ye W."/>
            <person name="Kirkbride R."/>
            <person name="Jenkins J."/>
            <person name="Plott C."/>
            <person name="Lovell J."/>
            <person name="Lin Y.-M."/>
            <person name="Vaughn R."/>
            <person name="Liu B."/>
            <person name="Li W."/>
            <person name="Simpson S."/>
            <person name="Scheffler B."/>
            <person name="Saski C."/>
            <person name="Grover C."/>
            <person name="Hu G."/>
            <person name="Conover J."/>
            <person name="Carlson J."/>
            <person name="Shu S."/>
            <person name="Boston L."/>
            <person name="Williams M."/>
            <person name="Peterson D."/>
            <person name="Mcgee K."/>
            <person name="Jones D."/>
            <person name="Wendel J."/>
            <person name="Stelly D."/>
            <person name="Grimwood J."/>
            <person name="Schmutz J."/>
        </authorList>
    </citation>
    <scope>NUCLEOTIDE SEQUENCE [LARGE SCALE GENOMIC DNA]</scope>
    <source>
        <strain evidence="2">7179.01</strain>
    </source>
</reference>
<feature type="compositionally biased region" description="Basic and acidic residues" evidence="1">
    <location>
        <begin position="153"/>
        <end position="167"/>
    </location>
</feature>
<gene>
    <name evidence="2" type="ORF">ES332_D12G174700v1</name>
</gene>
<evidence type="ECO:0008006" key="4">
    <source>
        <dbReference type="Google" id="ProtNLM"/>
    </source>
</evidence>
<keyword evidence="3" id="KW-1185">Reference proteome</keyword>
<protein>
    <recommendedName>
        <fullName evidence="4">Protein CHUP1, chloroplastic</fullName>
    </recommendedName>
</protein>
<dbReference type="EMBL" id="CM017634">
    <property type="protein sequence ID" value="TYH39366.1"/>
    <property type="molecule type" value="Genomic_DNA"/>
</dbReference>
<proteinExistence type="predicted"/>
<sequence>MAKQLIEELQRKNGNGSQIKGQIILLEEQLSGFTAIETSTGDALVKNKLEDIKNIELKVIKKRMRNKELELEKREIFVKLNAAHAKLSALSDMTLNKTIGKISELRQANGDLANKVNILQKSRFDMVEEPVYPRWLNVCLRAEIKEYQTSSRKTSEKGSSEGFRPEN</sequence>
<evidence type="ECO:0000313" key="3">
    <source>
        <dbReference type="Proteomes" id="UP000322667"/>
    </source>
</evidence>
<evidence type="ECO:0000313" key="2">
    <source>
        <dbReference type="EMBL" id="TYH39366.1"/>
    </source>
</evidence>